<evidence type="ECO:0000256" key="1">
    <source>
        <dbReference type="ARBA" id="ARBA00004442"/>
    </source>
</evidence>
<feature type="coiled-coil region" evidence="6">
    <location>
        <begin position="344"/>
        <end position="373"/>
    </location>
</feature>
<protein>
    <submittedName>
        <fullName evidence="8">TolC family protein</fullName>
    </submittedName>
</protein>
<dbReference type="Proteomes" id="UP000319700">
    <property type="component" value="Unassembled WGS sequence"/>
</dbReference>
<comment type="caution">
    <text evidence="8">The sequence shown here is derived from an EMBL/GenBank/DDBJ whole genome shotgun (WGS) entry which is preliminary data.</text>
</comment>
<dbReference type="Gene3D" id="1.20.1600.10">
    <property type="entry name" value="Outer membrane efflux proteins (OEP)"/>
    <property type="match status" value="1"/>
</dbReference>
<proteinExistence type="predicted"/>
<dbReference type="GO" id="GO:0015288">
    <property type="term" value="F:porin activity"/>
    <property type="evidence" value="ECO:0007669"/>
    <property type="project" value="TreeGrafter"/>
</dbReference>
<keyword evidence="6" id="KW-0175">Coiled coil</keyword>
<dbReference type="OrthoDB" id="1309206at2"/>
<dbReference type="EMBL" id="RCZH01000001">
    <property type="protein sequence ID" value="TPG45152.1"/>
    <property type="molecule type" value="Genomic_DNA"/>
</dbReference>
<evidence type="ECO:0000313" key="9">
    <source>
        <dbReference type="Proteomes" id="UP000319700"/>
    </source>
</evidence>
<keyword evidence="2" id="KW-1134">Transmembrane beta strand</keyword>
<dbReference type="InterPro" id="IPR051906">
    <property type="entry name" value="TolC-like"/>
</dbReference>
<comment type="subcellular location">
    <subcellularLocation>
        <location evidence="1">Cell outer membrane</location>
    </subcellularLocation>
</comment>
<feature type="coiled-coil region" evidence="6">
    <location>
        <begin position="126"/>
        <end position="153"/>
    </location>
</feature>
<dbReference type="PANTHER" id="PTHR30026">
    <property type="entry name" value="OUTER MEMBRANE PROTEIN TOLC"/>
    <property type="match status" value="1"/>
</dbReference>
<evidence type="ECO:0000256" key="7">
    <source>
        <dbReference type="SAM" id="Phobius"/>
    </source>
</evidence>
<evidence type="ECO:0000313" key="8">
    <source>
        <dbReference type="EMBL" id="TPG45152.1"/>
    </source>
</evidence>
<reference evidence="8 9" key="1">
    <citation type="journal article" date="2019" name="Environ. Microbiol.">
        <title>Species interactions and distinct microbial communities in high Arctic permafrost affected cryosols are associated with the CH4 and CO2 gas fluxes.</title>
        <authorList>
            <person name="Altshuler I."/>
            <person name="Hamel J."/>
            <person name="Turney S."/>
            <person name="Magnuson E."/>
            <person name="Levesque R."/>
            <person name="Greer C."/>
            <person name="Whyte L.G."/>
        </authorList>
    </citation>
    <scope>NUCLEOTIDE SEQUENCE [LARGE SCALE GENOMIC DNA]</scope>
    <source>
        <strain evidence="8 9">42</strain>
    </source>
</reference>
<feature type="transmembrane region" description="Helical" evidence="7">
    <location>
        <begin position="36"/>
        <end position="57"/>
    </location>
</feature>
<keyword evidence="5" id="KW-0998">Cell outer membrane</keyword>
<dbReference type="GO" id="GO:1990281">
    <property type="term" value="C:efflux pump complex"/>
    <property type="evidence" value="ECO:0007669"/>
    <property type="project" value="TreeGrafter"/>
</dbReference>
<dbReference type="GO" id="GO:0009279">
    <property type="term" value="C:cell outer membrane"/>
    <property type="evidence" value="ECO:0007669"/>
    <property type="project" value="UniProtKB-SubCell"/>
</dbReference>
<evidence type="ECO:0000256" key="6">
    <source>
        <dbReference type="SAM" id="Coils"/>
    </source>
</evidence>
<dbReference type="AlphaFoldDB" id="A0A502F668"/>
<name>A0A502F668_9FLAO</name>
<evidence type="ECO:0000256" key="4">
    <source>
        <dbReference type="ARBA" id="ARBA00023136"/>
    </source>
</evidence>
<dbReference type="SUPFAM" id="SSF56954">
    <property type="entry name" value="Outer membrane efflux proteins (OEP)"/>
    <property type="match status" value="1"/>
</dbReference>
<keyword evidence="9" id="KW-1185">Reference proteome</keyword>
<dbReference type="PANTHER" id="PTHR30026:SF20">
    <property type="entry name" value="OUTER MEMBRANE PROTEIN TOLC"/>
    <property type="match status" value="1"/>
</dbReference>
<keyword evidence="4 7" id="KW-0472">Membrane</keyword>
<dbReference type="RefSeq" id="WP_140502478.1">
    <property type="nucleotide sequence ID" value="NZ_RCZH01000001.1"/>
</dbReference>
<keyword evidence="7" id="KW-1133">Transmembrane helix</keyword>
<dbReference type="GO" id="GO:0015562">
    <property type="term" value="F:efflux transmembrane transporter activity"/>
    <property type="evidence" value="ECO:0007669"/>
    <property type="project" value="InterPro"/>
</dbReference>
<sequence length="435" mass="49348">MNSINIKYTNPLLPIAIGIVKKLCSRWLSGLRFNKLLLVNKTLGLIAILLVTTLTSAQEKISLEKAIELAKSNNIDLKIADKEIEKQTVLKKTAFQADPLQVQYQGGQFNSADFDHNVSIQQFFPIGNITKANRQLQEELVKLAEKRKALSSYEVEKAVTLAYYQYLYGVSIQKLNVELNDIYTKFLKNAELRFKTGESGNIEVISAKAKVKEIETQKTQIEYDLAIYQKQLQFFVQTDENIVPDEKTTLQYSSIKQEGDSKVEGLMTDYYQQQISVYQKEANTHKAMRTPKLGLGYFAQTINTESLFQGFTAGLQIPLFGGVNSAKAQASAISISQSQLALDKNKLTLNLQKQELQNNFEKQQKALDYYQKEGSQYADQIISTAQKSYANGDMSYWSYISFLNQAIDIKKQYTEATHNYNQSAIELQFPTIKNN</sequence>
<evidence type="ECO:0000256" key="2">
    <source>
        <dbReference type="ARBA" id="ARBA00022452"/>
    </source>
</evidence>
<accession>A0A502F668</accession>
<keyword evidence="3 7" id="KW-0812">Transmembrane</keyword>
<evidence type="ECO:0000256" key="3">
    <source>
        <dbReference type="ARBA" id="ARBA00022692"/>
    </source>
</evidence>
<evidence type="ECO:0000256" key="5">
    <source>
        <dbReference type="ARBA" id="ARBA00023237"/>
    </source>
</evidence>
<organism evidence="8 9">
    <name type="scientific">Flavobacterium pectinovorum</name>
    <dbReference type="NCBI Taxonomy" id="29533"/>
    <lineage>
        <taxon>Bacteria</taxon>
        <taxon>Pseudomonadati</taxon>
        <taxon>Bacteroidota</taxon>
        <taxon>Flavobacteriia</taxon>
        <taxon>Flavobacteriales</taxon>
        <taxon>Flavobacteriaceae</taxon>
        <taxon>Flavobacterium</taxon>
    </lineage>
</organism>
<gene>
    <name evidence="8" type="ORF">EAH81_00680</name>
</gene>